<dbReference type="InterPro" id="IPR001841">
    <property type="entry name" value="Znf_RING"/>
</dbReference>
<protein>
    <recommendedName>
        <fullName evidence="1">Anaphase-promoting complex subunit 11</fullName>
    </recommendedName>
</protein>
<evidence type="ECO:0000256" key="5">
    <source>
        <dbReference type="ARBA" id="ARBA00022776"/>
    </source>
</evidence>
<evidence type="ECO:0000256" key="2">
    <source>
        <dbReference type="ARBA" id="ARBA00022618"/>
    </source>
</evidence>
<dbReference type="PANTHER" id="PTHR11210">
    <property type="entry name" value="RING BOX"/>
    <property type="match status" value="1"/>
</dbReference>
<dbReference type="GO" id="GO:0031145">
    <property type="term" value="P:anaphase-promoting complex-dependent catabolic process"/>
    <property type="evidence" value="ECO:0007669"/>
    <property type="project" value="EnsemblFungi"/>
</dbReference>
<dbReference type="GeneID" id="34527961"/>
<dbReference type="GO" id="GO:0008270">
    <property type="term" value="F:zinc ion binding"/>
    <property type="evidence" value="ECO:0007669"/>
    <property type="project" value="UniProtKB-KW"/>
</dbReference>
<dbReference type="OrthoDB" id="1681166at2759"/>
<dbReference type="GO" id="GO:0061630">
    <property type="term" value="F:ubiquitin protein ligase activity"/>
    <property type="evidence" value="ECO:0007669"/>
    <property type="project" value="EnsemblFungi"/>
</dbReference>
<evidence type="ECO:0000256" key="6">
    <source>
        <dbReference type="ARBA" id="ARBA00022786"/>
    </source>
</evidence>
<feature type="domain" description="RING-type" evidence="11">
    <location>
        <begin position="71"/>
        <end position="114"/>
    </location>
</feature>
<proteinExistence type="predicted"/>
<dbReference type="Proteomes" id="UP000006310">
    <property type="component" value="Chromosome 10"/>
</dbReference>
<dbReference type="InterPro" id="IPR024991">
    <property type="entry name" value="RING-H2_APC11"/>
</dbReference>
<keyword evidence="7" id="KW-0862">Zinc</keyword>
<keyword evidence="6" id="KW-0833">Ubl conjugation pathway</keyword>
<dbReference type="GO" id="GO:0016567">
    <property type="term" value="P:protein ubiquitination"/>
    <property type="evidence" value="ECO:0007669"/>
    <property type="project" value="EnsemblFungi"/>
</dbReference>
<dbReference type="RefSeq" id="XP_022466451.1">
    <property type="nucleotide sequence ID" value="XM_022610124.1"/>
</dbReference>
<keyword evidence="3" id="KW-0479">Metal-binding</keyword>
<dbReference type="Gene3D" id="3.30.40.10">
    <property type="entry name" value="Zinc/RING finger domain, C3HC4 (zinc finger)"/>
    <property type="match status" value="1"/>
</dbReference>
<keyword evidence="4 9" id="KW-0863">Zinc-finger</keyword>
<keyword evidence="5" id="KW-0498">Mitosis</keyword>
<keyword evidence="8" id="KW-0131">Cell cycle</keyword>
<dbReference type="Pfam" id="PF12861">
    <property type="entry name" value="zf-ANAPC11"/>
    <property type="match status" value="1"/>
</dbReference>
<keyword evidence="13" id="KW-1185">Reference proteome</keyword>
<dbReference type="CDD" id="cd16456">
    <property type="entry name" value="RING-H2_APC11"/>
    <property type="match status" value="1"/>
</dbReference>
<evidence type="ECO:0000313" key="12">
    <source>
        <dbReference type="EMBL" id="CCK72206.1"/>
    </source>
</evidence>
<dbReference type="GO" id="GO:0097602">
    <property type="term" value="F:cullin family protein binding"/>
    <property type="evidence" value="ECO:0007669"/>
    <property type="project" value="InterPro"/>
</dbReference>
<reference evidence="13" key="2">
    <citation type="submission" date="2012-08" db="EMBL/GenBank/DDBJ databases">
        <title>Genome sequence of Kazachstania naganishii.</title>
        <authorList>
            <person name="Gordon J.L."/>
            <person name="Armisen D."/>
            <person name="Proux-Wera E."/>
            <person name="OhEigeartaigh S.S."/>
            <person name="Byrne K.P."/>
            <person name="Wolfe K.H."/>
        </authorList>
    </citation>
    <scope>NUCLEOTIDE SEQUENCE [LARGE SCALE GENOMIC DNA]</scope>
    <source>
        <strain evidence="13">ATCC MYA-139 / BCRC 22969 / CBS 8797 / CCRC 22969 / KCTC 17520 / NBRC 10181 / NCYC 3082</strain>
    </source>
</reference>
<feature type="region of interest" description="Disordered" evidence="10">
    <location>
        <begin position="151"/>
        <end position="202"/>
    </location>
</feature>
<gene>
    <name evidence="12" type="primary">KNAG0J01250</name>
    <name evidence="12" type="ordered locus">KNAG_0J01250</name>
</gene>
<sequence>MKLDIKRVNPVFTWSWDTRDPAAAKDRQYPFLYNYYPVDVEKAHLENGNAVDGDEDEDVCGICRASYNGTCPSCKIPGDSCPLVAGLCHHHFHYHCIFRWLDTNTSKGLCPMCRQQFQLNSKLPINRPYLEKFESITKAIRERVFLDEAFDGNSQQEEYGNEMPSDSGGTGQERRSADQSDLEEDEEEQEDSFYGHLDVNIE</sequence>
<dbReference type="InterPro" id="IPR013083">
    <property type="entry name" value="Znf_RING/FYVE/PHD"/>
</dbReference>
<keyword evidence="2" id="KW-0132">Cell division</keyword>
<dbReference type="GO" id="GO:0005680">
    <property type="term" value="C:anaphase-promoting complex"/>
    <property type="evidence" value="ECO:0007669"/>
    <property type="project" value="EnsemblFungi"/>
</dbReference>
<dbReference type="KEGG" id="kng:KNAG_0J01250"/>
<dbReference type="STRING" id="1071383.J7SAI8"/>
<organism evidence="12 13">
    <name type="scientific">Huiozyma naganishii (strain ATCC MYA-139 / BCRC 22969 / CBS 8797 / KCTC 17520 / NBRC 10181 / NCYC 3082 / Yp74L-3)</name>
    <name type="common">Yeast</name>
    <name type="synonym">Kazachstania naganishii</name>
    <dbReference type="NCBI Taxonomy" id="1071383"/>
    <lineage>
        <taxon>Eukaryota</taxon>
        <taxon>Fungi</taxon>
        <taxon>Dikarya</taxon>
        <taxon>Ascomycota</taxon>
        <taxon>Saccharomycotina</taxon>
        <taxon>Saccharomycetes</taxon>
        <taxon>Saccharomycetales</taxon>
        <taxon>Saccharomycetaceae</taxon>
        <taxon>Huiozyma</taxon>
    </lineage>
</organism>
<evidence type="ECO:0000256" key="8">
    <source>
        <dbReference type="ARBA" id="ARBA00023306"/>
    </source>
</evidence>
<accession>J7SAI8</accession>
<dbReference type="eggNOG" id="KOG1493">
    <property type="taxonomic scope" value="Eukaryota"/>
</dbReference>
<dbReference type="GO" id="GO:0051301">
    <property type="term" value="P:cell division"/>
    <property type="evidence" value="ECO:0007669"/>
    <property type="project" value="UniProtKB-KW"/>
</dbReference>
<evidence type="ECO:0000256" key="10">
    <source>
        <dbReference type="SAM" id="MobiDB-lite"/>
    </source>
</evidence>
<evidence type="ECO:0000256" key="1">
    <source>
        <dbReference type="ARBA" id="ARBA00013928"/>
    </source>
</evidence>
<evidence type="ECO:0000259" key="11">
    <source>
        <dbReference type="PROSITE" id="PS50089"/>
    </source>
</evidence>
<dbReference type="EMBL" id="HE978323">
    <property type="protein sequence ID" value="CCK72206.1"/>
    <property type="molecule type" value="Genomic_DNA"/>
</dbReference>
<dbReference type="SUPFAM" id="SSF57850">
    <property type="entry name" value="RING/U-box"/>
    <property type="match status" value="1"/>
</dbReference>
<feature type="compositionally biased region" description="Acidic residues" evidence="10">
    <location>
        <begin position="180"/>
        <end position="191"/>
    </location>
</feature>
<evidence type="ECO:0000256" key="3">
    <source>
        <dbReference type="ARBA" id="ARBA00022723"/>
    </source>
</evidence>
<reference evidence="12 13" key="1">
    <citation type="journal article" date="2011" name="Proc. Natl. Acad. Sci. U.S.A.">
        <title>Evolutionary erosion of yeast sex chromosomes by mating-type switching accidents.</title>
        <authorList>
            <person name="Gordon J.L."/>
            <person name="Armisen D."/>
            <person name="Proux-Wera E."/>
            <person name="Oheigeartaigh S.S."/>
            <person name="Byrne K.P."/>
            <person name="Wolfe K.H."/>
        </authorList>
    </citation>
    <scope>NUCLEOTIDE SEQUENCE [LARGE SCALE GENOMIC DNA]</scope>
    <source>
        <strain evidence="13">ATCC MYA-139 / BCRC 22969 / CBS 8797 / CCRC 22969 / KCTC 17520 / NBRC 10181 / NCYC 3082</strain>
    </source>
</reference>
<dbReference type="PROSITE" id="PS50089">
    <property type="entry name" value="ZF_RING_2"/>
    <property type="match status" value="1"/>
</dbReference>
<evidence type="ECO:0000313" key="13">
    <source>
        <dbReference type="Proteomes" id="UP000006310"/>
    </source>
</evidence>
<evidence type="ECO:0000256" key="4">
    <source>
        <dbReference type="ARBA" id="ARBA00022771"/>
    </source>
</evidence>
<dbReference type="InterPro" id="IPR051031">
    <property type="entry name" value="RING-box_E3_Ubiquitin_Ligase"/>
</dbReference>
<dbReference type="FunFam" id="3.30.40.10:FF:000469">
    <property type="entry name" value="Anaphase-promoting complex subunit 11"/>
    <property type="match status" value="1"/>
</dbReference>
<dbReference type="HOGENOM" id="CLU_115512_0_0_1"/>
<evidence type="ECO:0000256" key="9">
    <source>
        <dbReference type="PROSITE-ProRule" id="PRU00175"/>
    </source>
</evidence>
<name>J7SAI8_HUIN7</name>
<dbReference type="AlphaFoldDB" id="J7SAI8"/>
<evidence type="ECO:0000256" key="7">
    <source>
        <dbReference type="ARBA" id="ARBA00022833"/>
    </source>
</evidence>
<dbReference type="OMA" id="FHVHCIY"/>